<dbReference type="FunFam" id="1.10.220.100:FF:000001">
    <property type="entry name" value="Enhancer of mRNA-decapping protein 4"/>
    <property type="match status" value="1"/>
</dbReference>
<keyword evidence="12" id="KW-1185">Reference proteome</keyword>
<dbReference type="InterPro" id="IPR036322">
    <property type="entry name" value="WD40_repeat_dom_sf"/>
</dbReference>
<evidence type="ECO:0000256" key="7">
    <source>
        <dbReference type="PROSITE-ProRule" id="PRU00221"/>
    </source>
</evidence>
<feature type="region of interest" description="Disordered" evidence="8">
    <location>
        <begin position="726"/>
        <end position="762"/>
    </location>
</feature>
<evidence type="ECO:0000256" key="8">
    <source>
        <dbReference type="SAM" id="MobiDB-lite"/>
    </source>
</evidence>
<comment type="subcellular location">
    <subcellularLocation>
        <location evidence="1">Cytoplasm</location>
        <location evidence="1">P-body</location>
    </subcellularLocation>
</comment>
<evidence type="ECO:0000256" key="5">
    <source>
        <dbReference type="ARBA" id="ARBA00022737"/>
    </source>
</evidence>
<feature type="compositionally biased region" description="Polar residues" evidence="8">
    <location>
        <begin position="1080"/>
        <end position="1089"/>
    </location>
</feature>
<dbReference type="PANTHER" id="PTHR15598">
    <property type="entry name" value="ENHANCER OF MRNA-DECAPPING PROTEIN 4"/>
    <property type="match status" value="1"/>
</dbReference>
<keyword evidence="6" id="KW-0175">Coiled coil</keyword>
<dbReference type="SUPFAM" id="SSF50978">
    <property type="entry name" value="WD40 repeat-like"/>
    <property type="match status" value="1"/>
</dbReference>
<name>A0A8T0H103_CERPU</name>
<dbReference type="Pfam" id="PF21289">
    <property type="entry name" value="EDC4_C"/>
    <property type="match status" value="1"/>
</dbReference>
<protein>
    <recommendedName>
        <fullName evidence="13">Enhancer of mRNA-decapping protein 4</fullName>
    </recommendedName>
</protein>
<organism evidence="11 12">
    <name type="scientific">Ceratodon purpureus</name>
    <name type="common">Fire moss</name>
    <name type="synonym">Dicranum purpureum</name>
    <dbReference type="NCBI Taxonomy" id="3225"/>
    <lineage>
        <taxon>Eukaryota</taxon>
        <taxon>Viridiplantae</taxon>
        <taxon>Streptophyta</taxon>
        <taxon>Embryophyta</taxon>
        <taxon>Bryophyta</taxon>
        <taxon>Bryophytina</taxon>
        <taxon>Bryopsida</taxon>
        <taxon>Dicranidae</taxon>
        <taxon>Pseudoditrichales</taxon>
        <taxon>Ditrichaceae</taxon>
        <taxon>Ceratodon</taxon>
    </lineage>
</organism>
<proteinExistence type="inferred from homology"/>
<feature type="compositionally biased region" description="Low complexity" evidence="8">
    <location>
        <begin position="51"/>
        <end position="63"/>
    </location>
</feature>
<feature type="compositionally biased region" description="Low complexity" evidence="8">
    <location>
        <begin position="126"/>
        <end position="135"/>
    </location>
</feature>
<evidence type="ECO:0000313" key="12">
    <source>
        <dbReference type="Proteomes" id="UP000822688"/>
    </source>
</evidence>
<accession>A0A8T0H103</accession>
<evidence type="ECO:0000256" key="2">
    <source>
        <dbReference type="ARBA" id="ARBA00009639"/>
    </source>
</evidence>
<dbReference type="Pfam" id="PF16529">
    <property type="entry name" value="Ge1_WD40"/>
    <property type="match status" value="1"/>
</dbReference>
<comment type="caution">
    <text evidence="11">The sequence shown here is derived from an EMBL/GenBank/DDBJ whole genome shotgun (WGS) entry which is preliminary data.</text>
</comment>
<keyword evidence="4 7" id="KW-0853">WD repeat</keyword>
<dbReference type="InterPro" id="IPR015943">
    <property type="entry name" value="WD40/YVTN_repeat-like_dom_sf"/>
</dbReference>
<feature type="compositionally biased region" description="Polar residues" evidence="8">
    <location>
        <begin position="732"/>
        <end position="744"/>
    </location>
</feature>
<dbReference type="Gene3D" id="2.130.10.10">
    <property type="entry name" value="YVTN repeat-like/Quinoprotein amine dehydrogenase"/>
    <property type="match status" value="1"/>
</dbReference>
<gene>
    <name evidence="11" type="ORF">KC19_8G055800</name>
</gene>
<feature type="region of interest" description="Disordered" evidence="8">
    <location>
        <begin position="844"/>
        <end position="920"/>
    </location>
</feature>
<dbReference type="Proteomes" id="UP000822688">
    <property type="component" value="Chromosome 8"/>
</dbReference>
<evidence type="ECO:0000256" key="1">
    <source>
        <dbReference type="ARBA" id="ARBA00004201"/>
    </source>
</evidence>
<dbReference type="InterPro" id="IPR049404">
    <property type="entry name" value="EDC4_C"/>
</dbReference>
<dbReference type="Gene3D" id="6.10.140.270">
    <property type="match status" value="1"/>
</dbReference>
<evidence type="ECO:0000256" key="3">
    <source>
        <dbReference type="ARBA" id="ARBA00022490"/>
    </source>
</evidence>
<feature type="region of interest" description="Disordered" evidence="8">
    <location>
        <begin position="1027"/>
        <end position="1047"/>
    </location>
</feature>
<evidence type="ECO:0000313" key="11">
    <source>
        <dbReference type="EMBL" id="KAG0563738.1"/>
    </source>
</evidence>
<keyword evidence="3" id="KW-0963">Cytoplasm</keyword>
<sequence>MGAPGPPGGYVEQKYMRTGQYAPQGQPPHLPASTAFYTQQAPSPYPPSSFPPSSSVPPKSSSFPPLPGGPNMFNVTSAPQGPPPTLNPYYFARDQGPPAAGYPPGPPTSQQAEFTPSGAIPPHPSPTTSGAPATPVIQDRGAAPASSSPLDGARLMALLTTQSVAASGGEEEVGTALSDMELSASEGKFAAVKPPPLPTSVASSLAPAPLKSLQDSKLPRGRVLKGERIFYDVDVRKPEEAQPQLEVRPITTYGSDPEPILGRQIAVNMDYICYGLRGAAIRIINLTAELRALLRGHSNRVTDMAFAAENVNRLASASTDGRVFVRHIMESRAADGKYLIQEHIVAAIQFVGNWEATNPRICWQKQDVLLVAVGKYILSIDLNKVQQAAPQGGFTVDKPVLCHMKDLLEGISKIGEHDEDVTDLAIPMHSSSHIASASADGLVRVWGQNKSVYLSSFAPHMGDIVGAVAFLSAPGFPDHSVLLTAGYKMNRELKLWAPEESASPKKASVNIMWECIQTLEFQSSAAGDDADSAFFNQVAVAPQANLVVVANAKKNAIYVVHVQFGSRSDRAQMNYLAEFSVTIPILSLTVKEQRSAEGGQGATVQIYCVQTAAIQQYSLLVSQCLPMSTEKPSKQGSAVVDKSAVKVVTSTPASTPEAPVVKTAPTTNTPVTDGGSAPGSAPNVPPGYERITAVFENLLDGGQPMTEMAKLIATTKMSAAEIAEKLAEDTKNSSSGTSNLSQTGAPKGSQVPSSLGDRSASKYEAEKVAVQEQLQVPPLKILARSKSPMKSVEQRYVPVSAGLSKNNVENIEETRQRSDLNYSPGGLRLDLSATTDELSNVKVNAPRSAGLGRQASGSFEKESDYRENLNASSGLGRPQSENRGESGMMEGPTQSAASALGGSSPFSSIDSETQSAVEDEEQRGAFNTYSAGVRNNAQNHHLITPKELMSLVDSSRPAQPGSTNLEVDNLGVVETRVGAEIETVQLESVNFPMPPGAQANASRESEASKNLHSSDYEANEQEMLNQVDGSPSQEYGSPEYGHSDFHSTEDEGLMEASADDGLDHVRERSSQLGDMGGDLSASSQASVVTKQRKNKNKTSGGMIVPPASTMLPVPSTLSPVIVSESEGTGSWNSGFTESGLAAQVALMQESLNQLVNMQAELQKQMTVMVSVPVVKEGKRLEVAMGQRMEKVLKAHVDAMWARLAEENAKREKVERERLQQITTLLSNFFNKEMPAVIERGMKKEFLALIPTISQAILPPIQKAISTGISESFQKGIAEKLLPQLERLILGKLEVSISRQLQTQFQTVGKQALQDAIRSSFEGYIIPTFENSCRNMFEQVDTVFKRGMEEHVAIAQQQFSSMHSPLASTLQETVTSASVLAQSLKGELAESNKRLAALVENSSLGATVGSNRNETTGFLEKILSLQHVEETIDPTVKLTKFLKEDKLEEAFHMALSAGDVDVVAWLCNQIDPMVVFQRSPLPLGQGILLSLVQQLGVEIEKDTKSKLRWIQEAVLSLNPKDPTVAGHVRGILEEVLSNLHRQANIAGPGDLSNQMRLVTHVVNSMLTACK</sequence>
<evidence type="ECO:0000256" key="4">
    <source>
        <dbReference type="ARBA" id="ARBA00022574"/>
    </source>
</evidence>
<evidence type="ECO:0000259" key="10">
    <source>
        <dbReference type="Pfam" id="PF21289"/>
    </source>
</evidence>
<dbReference type="GO" id="GO:0031087">
    <property type="term" value="P:deadenylation-independent decapping of nuclear-transcribed mRNA"/>
    <property type="evidence" value="ECO:0007669"/>
    <property type="project" value="InterPro"/>
</dbReference>
<evidence type="ECO:0000259" key="9">
    <source>
        <dbReference type="Pfam" id="PF16529"/>
    </source>
</evidence>
<evidence type="ECO:0008006" key="13">
    <source>
        <dbReference type="Google" id="ProtNLM"/>
    </source>
</evidence>
<feature type="compositionally biased region" description="Basic and acidic residues" evidence="8">
    <location>
        <begin position="1003"/>
        <end position="1012"/>
    </location>
</feature>
<feature type="repeat" description="WD" evidence="7">
    <location>
        <begin position="414"/>
        <end position="446"/>
    </location>
</feature>
<dbReference type="PROSITE" id="PS50082">
    <property type="entry name" value="WD_REPEATS_2"/>
    <property type="match status" value="1"/>
</dbReference>
<feature type="region of interest" description="Disordered" evidence="8">
    <location>
        <begin position="1069"/>
        <end position="1107"/>
    </location>
</feature>
<feature type="region of interest" description="Disordered" evidence="8">
    <location>
        <begin position="1"/>
        <end position="149"/>
    </location>
</feature>
<dbReference type="InterPro" id="IPR032401">
    <property type="entry name" value="EDC4_WD40"/>
</dbReference>
<dbReference type="PANTHER" id="PTHR15598:SF5">
    <property type="entry name" value="ENHANCER OF MRNA-DECAPPING PROTEIN 4"/>
    <property type="match status" value="1"/>
</dbReference>
<dbReference type="Pfam" id="PF00400">
    <property type="entry name" value="WD40"/>
    <property type="match status" value="1"/>
</dbReference>
<keyword evidence="5" id="KW-0677">Repeat</keyword>
<dbReference type="InterPro" id="IPR045152">
    <property type="entry name" value="EDC4-like"/>
</dbReference>
<dbReference type="InterPro" id="IPR001680">
    <property type="entry name" value="WD40_rpt"/>
</dbReference>
<dbReference type="Gene3D" id="1.10.220.100">
    <property type="entry name" value="conserved c-terminal region of ge- 1"/>
    <property type="match status" value="1"/>
</dbReference>
<dbReference type="InterPro" id="IPR044938">
    <property type="entry name" value="EDC4_C_sf"/>
</dbReference>
<comment type="similarity">
    <text evidence="2">Belongs to the WD repeat EDC4 family.</text>
</comment>
<reference evidence="11" key="1">
    <citation type="submission" date="2020-06" db="EMBL/GenBank/DDBJ databases">
        <title>WGS assembly of Ceratodon purpureus strain R40.</title>
        <authorList>
            <person name="Carey S.B."/>
            <person name="Jenkins J."/>
            <person name="Shu S."/>
            <person name="Lovell J.T."/>
            <person name="Sreedasyam A."/>
            <person name="Maumus F."/>
            <person name="Tiley G.P."/>
            <person name="Fernandez-Pozo N."/>
            <person name="Barry K."/>
            <person name="Chen C."/>
            <person name="Wang M."/>
            <person name="Lipzen A."/>
            <person name="Daum C."/>
            <person name="Saski C.A."/>
            <person name="Payton A.C."/>
            <person name="Mcbreen J.C."/>
            <person name="Conrad R.E."/>
            <person name="Kollar L.M."/>
            <person name="Olsson S."/>
            <person name="Huttunen S."/>
            <person name="Landis J.B."/>
            <person name="Wickett N.J."/>
            <person name="Johnson M.G."/>
            <person name="Rensing S.A."/>
            <person name="Grimwood J."/>
            <person name="Schmutz J."/>
            <person name="Mcdaniel S.F."/>
        </authorList>
    </citation>
    <scope>NUCLEOTIDE SEQUENCE</scope>
    <source>
        <strain evidence="11">R40</strain>
    </source>
</reference>
<feature type="region of interest" description="Disordered" evidence="8">
    <location>
        <begin position="990"/>
        <end position="1012"/>
    </location>
</feature>
<evidence type="ECO:0000256" key="6">
    <source>
        <dbReference type="ARBA" id="ARBA00023054"/>
    </source>
</evidence>
<feature type="region of interest" description="Disordered" evidence="8">
    <location>
        <begin position="649"/>
        <end position="685"/>
    </location>
</feature>
<feature type="domain" description="Enhancer of mRNA-decapping protein 4 C-terminal" evidence="10">
    <location>
        <begin position="1439"/>
        <end position="1556"/>
    </location>
</feature>
<feature type="compositionally biased region" description="Polar residues" evidence="8">
    <location>
        <begin position="904"/>
        <end position="916"/>
    </location>
</feature>
<feature type="domain" description="Enhancer of mRNA-decapping protein 4 WD40 repeat region" evidence="9">
    <location>
        <begin position="251"/>
        <end position="363"/>
    </location>
</feature>
<dbReference type="EMBL" id="CM026429">
    <property type="protein sequence ID" value="KAG0563738.1"/>
    <property type="molecule type" value="Genomic_DNA"/>
</dbReference>
<dbReference type="SMART" id="SM00320">
    <property type="entry name" value="WD40"/>
    <property type="match status" value="2"/>
</dbReference>
<dbReference type="GO" id="GO:0000932">
    <property type="term" value="C:P-body"/>
    <property type="evidence" value="ECO:0007669"/>
    <property type="project" value="UniProtKB-SubCell"/>
</dbReference>